<dbReference type="EMBL" id="JACADJ010000014">
    <property type="protein sequence ID" value="NWH04610.1"/>
    <property type="molecule type" value="Genomic_DNA"/>
</dbReference>
<gene>
    <name evidence="2" type="ORF">HXW94_06350</name>
</gene>
<reference evidence="2 3" key="1">
    <citation type="submission" date="2020-06" db="EMBL/GenBank/DDBJ databases">
        <title>High-quality draft genome of sulfate reducer Desulfobacter latus type strain AcrS2 isolated from marine sediment.</title>
        <authorList>
            <person name="Hoppe M."/>
            <person name="Larsen C.K."/>
            <person name="Marshall I.P.G."/>
            <person name="Schramm A."/>
            <person name="Marietou A.G."/>
        </authorList>
    </citation>
    <scope>NUCLEOTIDE SEQUENCE [LARGE SCALE GENOMIC DNA]</scope>
    <source>
        <strain evidence="2 3">AcRS2</strain>
    </source>
</reference>
<proteinExistence type="predicted"/>
<dbReference type="AlphaFoldDB" id="A0A850SWU6"/>
<dbReference type="Pfam" id="PF15919">
    <property type="entry name" value="HicB_lk_antitox"/>
    <property type="match status" value="1"/>
</dbReference>
<dbReference type="SUPFAM" id="SSF143100">
    <property type="entry name" value="TTHA1013/TTHA0281-like"/>
    <property type="match status" value="1"/>
</dbReference>
<dbReference type="InterPro" id="IPR031807">
    <property type="entry name" value="HicB-like"/>
</dbReference>
<feature type="domain" description="HicB-like antitoxin of toxin-antitoxin system" evidence="1">
    <location>
        <begin position="11"/>
        <end position="124"/>
    </location>
</feature>
<evidence type="ECO:0000313" key="2">
    <source>
        <dbReference type="EMBL" id="NWH04610.1"/>
    </source>
</evidence>
<protein>
    <submittedName>
        <fullName evidence="2">Type II toxin-antitoxin system HicB family antitoxin</fullName>
    </submittedName>
</protein>
<name>A0A850SWU6_9BACT</name>
<sequence>MDIYYAIFSPDGGGWSVRFPDAPSVNTCGNTVEESLAMAVDALSAIMVLGRKGREYEAPRGYDEIKKEAKHGELIFPVVPCEKNMDEYRPKKRINVMVPVDLLDRVNAYVKTRDGMDRSRFICSAVERVLE</sequence>
<comment type="caution">
    <text evidence="2">The sequence shown here is derived from an EMBL/GenBank/DDBJ whole genome shotgun (WGS) entry which is preliminary data.</text>
</comment>
<accession>A0A850SWU6</accession>
<dbReference type="Gene3D" id="3.30.160.250">
    <property type="match status" value="1"/>
</dbReference>
<dbReference type="InterPro" id="IPR035069">
    <property type="entry name" value="TTHA1013/TTHA0281-like"/>
</dbReference>
<dbReference type="Proteomes" id="UP000553343">
    <property type="component" value="Unassembled WGS sequence"/>
</dbReference>
<keyword evidence="3" id="KW-1185">Reference proteome</keyword>
<dbReference type="RefSeq" id="WP_178366062.1">
    <property type="nucleotide sequence ID" value="NZ_JACADJ010000014.1"/>
</dbReference>
<evidence type="ECO:0000313" key="3">
    <source>
        <dbReference type="Proteomes" id="UP000553343"/>
    </source>
</evidence>
<organism evidence="2 3">
    <name type="scientific">Desulfobacter latus</name>
    <dbReference type="NCBI Taxonomy" id="2292"/>
    <lineage>
        <taxon>Bacteria</taxon>
        <taxon>Pseudomonadati</taxon>
        <taxon>Thermodesulfobacteriota</taxon>
        <taxon>Desulfobacteria</taxon>
        <taxon>Desulfobacterales</taxon>
        <taxon>Desulfobacteraceae</taxon>
        <taxon>Desulfobacter</taxon>
    </lineage>
</organism>
<evidence type="ECO:0000259" key="1">
    <source>
        <dbReference type="Pfam" id="PF15919"/>
    </source>
</evidence>